<feature type="region of interest" description="Disordered" evidence="1">
    <location>
        <begin position="377"/>
        <end position="417"/>
    </location>
</feature>
<reference evidence="2" key="1">
    <citation type="journal article" date="2020" name="Stud. Mycol.">
        <title>101 Dothideomycetes genomes: a test case for predicting lifestyles and emergence of pathogens.</title>
        <authorList>
            <person name="Haridas S."/>
            <person name="Albert R."/>
            <person name="Binder M."/>
            <person name="Bloem J."/>
            <person name="Labutti K."/>
            <person name="Salamov A."/>
            <person name="Andreopoulos B."/>
            <person name="Baker S."/>
            <person name="Barry K."/>
            <person name="Bills G."/>
            <person name="Bluhm B."/>
            <person name="Cannon C."/>
            <person name="Castanera R."/>
            <person name="Culley D."/>
            <person name="Daum C."/>
            <person name="Ezra D."/>
            <person name="Gonzalez J."/>
            <person name="Henrissat B."/>
            <person name="Kuo A."/>
            <person name="Liang C."/>
            <person name="Lipzen A."/>
            <person name="Lutzoni F."/>
            <person name="Magnuson J."/>
            <person name="Mondo S."/>
            <person name="Nolan M."/>
            <person name="Ohm R."/>
            <person name="Pangilinan J."/>
            <person name="Park H.-J."/>
            <person name="Ramirez L."/>
            <person name="Alfaro M."/>
            <person name="Sun H."/>
            <person name="Tritt A."/>
            <person name="Yoshinaga Y."/>
            <person name="Zwiers L.-H."/>
            <person name="Turgeon B."/>
            <person name="Goodwin S."/>
            <person name="Spatafora J."/>
            <person name="Crous P."/>
            <person name="Grigoriev I."/>
        </authorList>
    </citation>
    <scope>NUCLEOTIDE SEQUENCE</scope>
    <source>
        <strain evidence="2">CBS 130266</strain>
    </source>
</reference>
<accession>A0A9P4TSU9</accession>
<proteinExistence type="predicted"/>
<organism evidence="2 3">
    <name type="scientific">Tothia fuscella</name>
    <dbReference type="NCBI Taxonomy" id="1048955"/>
    <lineage>
        <taxon>Eukaryota</taxon>
        <taxon>Fungi</taxon>
        <taxon>Dikarya</taxon>
        <taxon>Ascomycota</taxon>
        <taxon>Pezizomycotina</taxon>
        <taxon>Dothideomycetes</taxon>
        <taxon>Pleosporomycetidae</taxon>
        <taxon>Venturiales</taxon>
        <taxon>Cylindrosympodiaceae</taxon>
        <taxon>Tothia</taxon>
    </lineage>
</organism>
<protein>
    <submittedName>
        <fullName evidence="2">Geranylgeranyl pyrophosphate synthetase</fullName>
    </submittedName>
</protein>
<dbReference type="PANTHER" id="PTHR35179">
    <property type="entry name" value="PROTEIN CBG02620"/>
    <property type="match status" value="1"/>
</dbReference>
<comment type="caution">
    <text evidence="2">The sequence shown here is derived from an EMBL/GenBank/DDBJ whole genome shotgun (WGS) entry which is preliminary data.</text>
</comment>
<evidence type="ECO:0000313" key="3">
    <source>
        <dbReference type="Proteomes" id="UP000800235"/>
    </source>
</evidence>
<dbReference type="Proteomes" id="UP000800235">
    <property type="component" value="Unassembled WGS sequence"/>
</dbReference>
<feature type="compositionally biased region" description="Low complexity" evidence="1">
    <location>
        <begin position="390"/>
        <end position="401"/>
    </location>
</feature>
<sequence>MASAKAKIGEITRKGLQELEISPTMEALITDVTQLASYNWIEAKTPTIAVPGCPALWAPFSTPRRLKQDTGHRYIAQNAARHPASPLEPLFRALFIANPSFDIASVDVVTDRNNIRKLLSFVNPTGDSYAQEAFTIDVEVTGNTIIFCRSETATEETIGPKEFRGYGKNFEAAYTDSQVVGSTGHHRIISYRFGGLHMVLRHETDGYVDEPPSRLANLLESMRLNAASHSQSNSLPGSKLTIQKKGRQVPLNSTLEIKTRVHHKPLEFRNIAPQLWISQTPKLVRAYHNRGKFSNPQPEDVTAYIKQWEKDNVNDLNKLAALLQRVVSLVEDCDTRSAVLRFDPSKDKLEITRVDREPMLPSDLYAKWDKNGVDEEVAANRAESEKNEDSTTASAAAAPAVVDEEDKAVHTGGVSLM</sequence>
<gene>
    <name evidence="2" type="ORF">EJ08DRAFT_654460</name>
</gene>
<keyword evidence="3" id="KW-1185">Reference proteome</keyword>
<dbReference type="PANTHER" id="PTHR35179:SF2">
    <property type="entry name" value="START DOMAIN-CONTAINING PROTEIN"/>
    <property type="match status" value="1"/>
</dbReference>
<evidence type="ECO:0000256" key="1">
    <source>
        <dbReference type="SAM" id="MobiDB-lite"/>
    </source>
</evidence>
<dbReference type="EMBL" id="MU007135">
    <property type="protein sequence ID" value="KAF2417675.1"/>
    <property type="molecule type" value="Genomic_DNA"/>
</dbReference>
<evidence type="ECO:0000313" key="2">
    <source>
        <dbReference type="EMBL" id="KAF2417675.1"/>
    </source>
</evidence>
<name>A0A9P4TSU9_9PEZI</name>
<dbReference type="OrthoDB" id="420564at2759"/>
<dbReference type="AlphaFoldDB" id="A0A9P4TSU9"/>